<organism evidence="2 3">
    <name type="scientific">Pricia antarctica</name>
    <dbReference type="NCBI Taxonomy" id="641691"/>
    <lineage>
        <taxon>Bacteria</taxon>
        <taxon>Pseudomonadati</taxon>
        <taxon>Bacteroidota</taxon>
        <taxon>Flavobacteriia</taxon>
        <taxon>Flavobacteriales</taxon>
        <taxon>Flavobacteriaceae</taxon>
        <taxon>Pricia</taxon>
    </lineage>
</organism>
<feature type="signal peptide" evidence="1">
    <location>
        <begin position="1"/>
        <end position="33"/>
    </location>
</feature>
<dbReference type="EMBL" id="FNAO01000011">
    <property type="protein sequence ID" value="SDF09582.1"/>
    <property type="molecule type" value="Genomic_DNA"/>
</dbReference>
<dbReference type="Gene3D" id="2.60.40.1120">
    <property type="entry name" value="Carboxypeptidase-like, regulatory domain"/>
    <property type="match status" value="1"/>
</dbReference>
<dbReference type="STRING" id="641691.SAMN05421636_11171"/>
<feature type="chain" id="PRO_5011735474" evidence="1">
    <location>
        <begin position="34"/>
        <end position="450"/>
    </location>
</feature>
<keyword evidence="3" id="KW-1185">Reference proteome</keyword>
<protein>
    <submittedName>
        <fullName evidence="2">CarboxypepD_reg-like domain-containing protein</fullName>
    </submittedName>
</protein>
<gene>
    <name evidence="2" type="ORF">SAMN05421636_11171</name>
</gene>
<sequence>MKQKKNQNPIKSWFAACIMMSLIWVSGTQSAFAFFQDVQQERQDQSFKQYKGEVTGADSNKSLVFATIAIEGTNVSTITNADGEFSLKVPNDMFNDAMNSNVLVSFLGYRTKSIPLVQFDENGNNKIELSVSITELPEVNVEVPKDAEALVRETLKQKGVNYFDDPTLMTAFYRETIKKRRRNVSLSEAVVNIYKTPYNSSKKDGVKLYKARKSTDYSKLDTLALKLQGGPFNALFVDVMKYPEYIFTDETLENYNFSFDRSTRVNDRLIYVVDFKQLESITDPLYQGKLYIDAENKILTSAIFSLNITDKDLASRMFVRKKPANARVWPTEVAYRVDYREKNGKWYYGYSNVLMEFKINWDKRLFNSVYSMTCEMAVTDWEKNMATDYPKSKDRIKSSIILADEAIGFADPDFWGEYNIIEPDKSIESAIEKIQRQLQKTRDNGGTSAR</sequence>
<dbReference type="AlphaFoldDB" id="A0A1G7IA77"/>
<proteinExistence type="predicted"/>
<reference evidence="2 3" key="1">
    <citation type="submission" date="2016-10" db="EMBL/GenBank/DDBJ databases">
        <authorList>
            <person name="de Groot N.N."/>
        </authorList>
    </citation>
    <scope>NUCLEOTIDE SEQUENCE [LARGE SCALE GENOMIC DNA]</scope>
    <source>
        <strain evidence="2 3">DSM 23421</strain>
    </source>
</reference>
<evidence type="ECO:0000313" key="3">
    <source>
        <dbReference type="Proteomes" id="UP000199109"/>
    </source>
</evidence>
<name>A0A1G7IA77_9FLAO</name>
<dbReference type="InterPro" id="IPR008969">
    <property type="entry name" value="CarboxyPept-like_regulatory"/>
</dbReference>
<dbReference type="Pfam" id="PF13715">
    <property type="entry name" value="CarbopepD_reg_2"/>
    <property type="match status" value="1"/>
</dbReference>
<evidence type="ECO:0000313" key="2">
    <source>
        <dbReference type="EMBL" id="SDF09582.1"/>
    </source>
</evidence>
<keyword evidence="1" id="KW-0732">Signal</keyword>
<dbReference type="Proteomes" id="UP000199109">
    <property type="component" value="Unassembled WGS sequence"/>
</dbReference>
<evidence type="ECO:0000256" key="1">
    <source>
        <dbReference type="SAM" id="SignalP"/>
    </source>
</evidence>
<dbReference type="SUPFAM" id="SSF49464">
    <property type="entry name" value="Carboxypeptidase regulatory domain-like"/>
    <property type="match status" value="1"/>
</dbReference>
<dbReference type="RefSeq" id="WP_245726605.1">
    <property type="nucleotide sequence ID" value="NZ_FNAO01000011.1"/>
</dbReference>
<accession>A0A1G7IA77</accession>